<evidence type="ECO:0000313" key="1">
    <source>
        <dbReference type="EMBL" id="POM71334.1"/>
    </source>
</evidence>
<proteinExistence type="predicted"/>
<reference evidence="1 2" key="1">
    <citation type="journal article" date="2017" name="Genome Biol. Evol.">
        <title>Phytophthora megakarya and P. palmivora, closely related causal agents of cacao black pod rot, underwent increases in genome sizes and gene numbers by different mechanisms.</title>
        <authorList>
            <person name="Ali S.S."/>
            <person name="Shao J."/>
            <person name="Lary D.J."/>
            <person name="Kronmiller B."/>
            <person name="Shen D."/>
            <person name="Strem M.D."/>
            <person name="Amoako-Attah I."/>
            <person name="Akrofi A.Y."/>
            <person name="Begoude B.A."/>
            <person name="Ten Hoopen G.M."/>
            <person name="Coulibaly K."/>
            <person name="Kebe B.I."/>
            <person name="Melnick R.L."/>
            <person name="Guiltinan M.J."/>
            <person name="Tyler B.M."/>
            <person name="Meinhardt L.W."/>
            <person name="Bailey B.A."/>
        </authorList>
    </citation>
    <scope>NUCLEOTIDE SEQUENCE [LARGE SCALE GENOMIC DNA]</scope>
    <source>
        <strain evidence="2">sbr112.9</strain>
    </source>
</reference>
<protein>
    <submittedName>
        <fullName evidence="1">Uncharacterized protein</fullName>
    </submittedName>
</protein>
<sequence length="78" mass="8485">MDPNLLYARGLAKTEKRGGYGSLTAAIAYLEMATVNLAKHTGINNGVPTALEHTHRELRHCGRLKVSNPTISPDARML</sequence>
<dbReference type="EMBL" id="NCKW01006526">
    <property type="protein sequence ID" value="POM71334.1"/>
    <property type="molecule type" value="Genomic_DNA"/>
</dbReference>
<keyword evidence="2" id="KW-1185">Reference proteome</keyword>
<name>A0A2P4Y0K5_9STRA</name>
<organism evidence="1 2">
    <name type="scientific">Phytophthora palmivora</name>
    <dbReference type="NCBI Taxonomy" id="4796"/>
    <lineage>
        <taxon>Eukaryota</taxon>
        <taxon>Sar</taxon>
        <taxon>Stramenopiles</taxon>
        <taxon>Oomycota</taxon>
        <taxon>Peronosporomycetes</taxon>
        <taxon>Peronosporales</taxon>
        <taxon>Peronosporaceae</taxon>
        <taxon>Phytophthora</taxon>
    </lineage>
</organism>
<accession>A0A2P4Y0K5</accession>
<gene>
    <name evidence="1" type="ORF">PHPALM_12111</name>
</gene>
<evidence type="ECO:0000313" key="2">
    <source>
        <dbReference type="Proteomes" id="UP000237271"/>
    </source>
</evidence>
<dbReference type="AlphaFoldDB" id="A0A2P4Y0K5"/>
<dbReference type="Proteomes" id="UP000237271">
    <property type="component" value="Unassembled WGS sequence"/>
</dbReference>
<comment type="caution">
    <text evidence="1">The sequence shown here is derived from an EMBL/GenBank/DDBJ whole genome shotgun (WGS) entry which is preliminary data.</text>
</comment>